<sequence>MVIRQTVCRDCDNAIPHNTECCPSCASTASSGYYRNTDRLLFLLTLLPVLILAVVSGVSVFVLLR</sequence>
<dbReference type="Proteomes" id="UP000591371">
    <property type="component" value="Unassembled WGS sequence"/>
</dbReference>
<dbReference type="AlphaFoldDB" id="A0A1L4J0M2"/>
<evidence type="ECO:0000313" key="2">
    <source>
        <dbReference type="Proteomes" id="UP000591371"/>
    </source>
</evidence>
<protein>
    <submittedName>
        <fullName evidence="1">Uncharacterized protein</fullName>
    </submittedName>
</protein>
<comment type="caution">
    <text evidence="1">The sequence shown here is derived from an EMBL/GenBank/DDBJ whole genome shotgun (WGS) entry which is preliminary data.</text>
</comment>
<evidence type="ECO:0000313" key="1">
    <source>
        <dbReference type="EMBL" id="EFA4421038.1"/>
    </source>
</evidence>
<organism evidence="1 2">
    <name type="scientific">Escherichia coli</name>
    <dbReference type="NCBI Taxonomy" id="562"/>
    <lineage>
        <taxon>Bacteria</taxon>
        <taxon>Pseudomonadati</taxon>
        <taxon>Pseudomonadota</taxon>
        <taxon>Gammaproteobacteria</taxon>
        <taxon>Enterobacterales</taxon>
        <taxon>Enterobacteriaceae</taxon>
        <taxon>Escherichia</taxon>
    </lineage>
</organism>
<reference evidence="1 2" key="1">
    <citation type="submission" date="2019-03" db="EMBL/GenBank/DDBJ databases">
        <authorList>
            <consortium name="GenomeTrakr network: Whole genome sequencing for foodborne pathogen traceback"/>
        </authorList>
    </citation>
    <scope>NUCLEOTIDE SEQUENCE [LARGE SCALE GENOMIC DNA]</scope>
    <source>
        <strain evidence="1 2">PSU-1190</strain>
    </source>
</reference>
<proteinExistence type="predicted"/>
<dbReference type="RefSeq" id="WP_061356581.1">
    <property type="nucleotide sequence ID" value="NZ_BIBA01000057.1"/>
</dbReference>
<name>A0A1L4J0M2_ECOLX</name>
<accession>A0A1L4J0M2</accession>
<gene>
    <name evidence="1" type="ORF">D3G36_24960</name>
</gene>
<dbReference type="EMBL" id="AASATZ010000070">
    <property type="protein sequence ID" value="EFA4421038.1"/>
    <property type="molecule type" value="Genomic_DNA"/>
</dbReference>